<dbReference type="NCBIfam" id="TIGR00183">
    <property type="entry name" value="prok_nadp_idh"/>
    <property type="match status" value="1"/>
</dbReference>
<evidence type="ECO:0000256" key="3">
    <source>
        <dbReference type="ARBA" id="ARBA00011738"/>
    </source>
</evidence>
<dbReference type="InterPro" id="IPR004439">
    <property type="entry name" value="Isocitrate_DH_NADP_dimer_prok"/>
</dbReference>
<evidence type="ECO:0000259" key="18">
    <source>
        <dbReference type="SMART" id="SM01329"/>
    </source>
</evidence>
<keyword evidence="7 14" id="KW-0460">Magnesium</keyword>
<evidence type="ECO:0000256" key="12">
    <source>
        <dbReference type="PIRSR" id="PIRSR604439-1"/>
    </source>
</evidence>
<organism evidence="19 20">
    <name type="scientific">Brachyspira hampsonii</name>
    <dbReference type="NCBI Taxonomy" id="1287055"/>
    <lineage>
        <taxon>Bacteria</taxon>
        <taxon>Pseudomonadati</taxon>
        <taxon>Spirochaetota</taxon>
        <taxon>Spirochaetia</taxon>
        <taxon>Brachyspirales</taxon>
        <taxon>Brachyspiraceae</taxon>
        <taxon>Brachyspira</taxon>
    </lineage>
</organism>
<feature type="binding site" evidence="12">
    <location>
        <position position="141"/>
    </location>
    <ligand>
        <name>D-threo-isocitrate</name>
        <dbReference type="ChEBI" id="CHEBI:15562"/>
    </ligand>
</feature>
<evidence type="ECO:0000256" key="1">
    <source>
        <dbReference type="ARBA" id="ARBA00001936"/>
    </source>
</evidence>
<evidence type="ECO:0000256" key="8">
    <source>
        <dbReference type="ARBA" id="ARBA00022857"/>
    </source>
</evidence>
<feature type="modified residue" description="N6-succinyllysine" evidence="16">
    <location>
        <position position="88"/>
    </location>
</feature>
<keyword evidence="9" id="KW-0560">Oxidoreductase</keyword>
<dbReference type="Pfam" id="PF00180">
    <property type="entry name" value="Iso_dh"/>
    <property type="match status" value="1"/>
</dbReference>
<evidence type="ECO:0000313" key="20">
    <source>
        <dbReference type="Proteomes" id="UP000095247"/>
    </source>
</evidence>
<dbReference type="SUPFAM" id="SSF53659">
    <property type="entry name" value="Isocitrate/Isopropylmalate dehydrogenase-like"/>
    <property type="match status" value="1"/>
</dbReference>
<comment type="similarity">
    <text evidence="2">Belongs to the isocitrate and isopropylmalate dehydrogenases family.</text>
</comment>
<dbReference type="PANTHER" id="PTHR43504">
    <property type="entry name" value="ISOCITRATE DEHYDROGENASE [NADP]"/>
    <property type="match status" value="1"/>
</dbReference>
<proteinExistence type="inferred from homology"/>
<accession>A0A1E5NCU8</accession>
<evidence type="ECO:0000256" key="5">
    <source>
        <dbReference type="ARBA" id="ARBA00022532"/>
    </source>
</evidence>
<feature type="domain" description="Isopropylmalate dehydrogenase-like" evidence="18">
    <location>
        <begin position="18"/>
        <end position="415"/>
    </location>
</feature>
<dbReference type="GO" id="GO:0000287">
    <property type="term" value="F:magnesium ion binding"/>
    <property type="evidence" value="ECO:0007669"/>
    <property type="project" value="InterPro"/>
</dbReference>
<comment type="caution">
    <text evidence="19">The sequence shown here is derived from an EMBL/GenBank/DDBJ whole genome shotgun (WGS) entry which is preliminary data.</text>
</comment>
<evidence type="ECO:0000256" key="14">
    <source>
        <dbReference type="PIRSR" id="PIRSR604439-3"/>
    </source>
</evidence>
<feature type="modified residue" description="Phosphoserine" evidence="16">
    <location>
        <position position="101"/>
    </location>
</feature>
<dbReference type="GO" id="GO:0006097">
    <property type="term" value="P:glyoxylate cycle"/>
    <property type="evidence" value="ECO:0007669"/>
    <property type="project" value="UniProtKB-KW"/>
</dbReference>
<evidence type="ECO:0000256" key="2">
    <source>
        <dbReference type="ARBA" id="ARBA00007769"/>
    </source>
</evidence>
<keyword evidence="6 17" id="KW-0479">Metal-binding</keyword>
<evidence type="ECO:0000256" key="11">
    <source>
        <dbReference type="ARBA" id="ARBA00023554"/>
    </source>
</evidence>
<dbReference type="Gene3D" id="3.40.718.10">
    <property type="entry name" value="Isopropylmalate Dehydrogenase"/>
    <property type="match status" value="1"/>
</dbReference>
<comment type="catalytic activity">
    <reaction evidence="11">
        <text>D-threo-isocitrate + NADP(+) = 2-oxoglutarate + CO2 + NADPH</text>
        <dbReference type="Rhea" id="RHEA:19629"/>
        <dbReference type="ChEBI" id="CHEBI:15562"/>
        <dbReference type="ChEBI" id="CHEBI:16526"/>
        <dbReference type="ChEBI" id="CHEBI:16810"/>
        <dbReference type="ChEBI" id="CHEBI:57783"/>
        <dbReference type="ChEBI" id="CHEBI:58349"/>
        <dbReference type="EC" id="1.1.1.42"/>
    </reaction>
</comment>
<dbReference type="SMART" id="SM01329">
    <property type="entry name" value="Iso_dh"/>
    <property type="match status" value="1"/>
</dbReference>
<evidence type="ECO:0000256" key="4">
    <source>
        <dbReference type="ARBA" id="ARBA00022435"/>
    </source>
</evidence>
<reference evidence="19 20" key="1">
    <citation type="submission" date="2016-08" db="EMBL/GenBank/DDBJ databases">
        <title>Characterization and recognition of Brachyspira hampsonii sp. nov., a novel intestinal spirochete that is pathogenic to pigs.</title>
        <authorList>
            <person name="Mirajkar N."/>
            <person name="La T."/>
            <person name="Phillips N."/>
            <person name="Hampson D."/>
            <person name="Gebhart C."/>
        </authorList>
    </citation>
    <scope>NUCLEOTIDE SEQUENCE [LARGE SCALE GENOMIC DNA]</scope>
    <source>
        <strain evidence="19 20">P280/1</strain>
    </source>
</reference>
<dbReference type="PROSITE" id="PS00470">
    <property type="entry name" value="IDH_IMDH"/>
    <property type="match status" value="1"/>
</dbReference>
<dbReference type="GO" id="GO:0004450">
    <property type="term" value="F:isocitrate dehydrogenase (NADP+) activity"/>
    <property type="evidence" value="ECO:0007669"/>
    <property type="project" value="UniProtKB-UniRule"/>
</dbReference>
<keyword evidence="8 13" id="KW-0521">NADP</keyword>
<evidence type="ECO:0000256" key="17">
    <source>
        <dbReference type="RuleBase" id="RU004446"/>
    </source>
</evidence>
<feature type="binding site" evidence="12">
    <location>
        <position position="101"/>
    </location>
    <ligand>
        <name>D-threo-isocitrate</name>
        <dbReference type="ChEBI" id="CHEBI:15562"/>
    </ligand>
</feature>
<feature type="modified residue" description="N6-acetyllysine" evidence="16">
    <location>
        <position position="130"/>
    </location>
</feature>
<dbReference type="Proteomes" id="UP000095247">
    <property type="component" value="Unassembled WGS sequence"/>
</dbReference>
<evidence type="ECO:0000256" key="10">
    <source>
        <dbReference type="ARBA" id="ARBA00023211"/>
    </source>
</evidence>
<feature type="modified residue" description="N6-succinyllysine" evidence="16">
    <location>
        <position position="230"/>
    </location>
</feature>
<comment type="cofactor">
    <cofactor evidence="1">
        <name>Mn(2+)</name>
        <dbReference type="ChEBI" id="CHEBI:29035"/>
    </cofactor>
</comment>
<feature type="binding site" evidence="12">
    <location>
        <position position="107"/>
    </location>
    <ligand>
        <name>D-threo-isocitrate</name>
        <dbReference type="ChEBI" id="CHEBI:15562"/>
    </ligand>
</feature>
<feature type="binding site" evidence="13">
    <location>
        <position position="92"/>
    </location>
    <ligand>
        <name>NADP(+)</name>
        <dbReference type="ChEBI" id="CHEBI:58349"/>
    </ligand>
</feature>
<name>A0A1E5NCU8_9SPIR</name>
<dbReference type="InterPro" id="IPR024084">
    <property type="entry name" value="IsoPropMal-DH-like_dom"/>
</dbReference>
<dbReference type="AlphaFoldDB" id="A0A1E5NCU8"/>
<evidence type="ECO:0000256" key="16">
    <source>
        <dbReference type="PIRSR" id="PIRSR604439-5"/>
    </source>
</evidence>
<feature type="binding site" evidence="12">
    <location>
        <position position="117"/>
    </location>
    <ligand>
        <name>D-threo-isocitrate</name>
        <dbReference type="ChEBI" id="CHEBI:15562"/>
    </ligand>
</feature>
<feature type="site" description="Critical for catalysis" evidence="15">
    <location>
        <position position="148"/>
    </location>
</feature>
<evidence type="ECO:0000313" key="19">
    <source>
        <dbReference type="EMBL" id="OEJ14000.1"/>
    </source>
</evidence>
<dbReference type="EMBL" id="MDCO01000012">
    <property type="protein sequence ID" value="OEJ14000.1"/>
    <property type="molecule type" value="Genomic_DNA"/>
</dbReference>
<keyword evidence="10 14" id="KW-0464">Manganese</keyword>
<protein>
    <recommendedName>
        <fullName evidence="17">Isocitrate dehydrogenase [NADP]</fullName>
        <ecNumber evidence="17">1.1.1.42</ecNumber>
    </recommendedName>
</protein>
<dbReference type="GO" id="GO:0006099">
    <property type="term" value="P:tricarboxylic acid cycle"/>
    <property type="evidence" value="ECO:0007669"/>
    <property type="project" value="UniProtKB-UniRule"/>
</dbReference>
<evidence type="ECO:0000256" key="13">
    <source>
        <dbReference type="PIRSR" id="PIRSR604439-2"/>
    </source>
</evidence>
<dbReference type="InterPro" id="IPR019818">
    <property type="entry name" value="IsoCit/isopropylmalate_DH_CS"/>
</dbReference>
<feature type="binding site" evidence="14">
    <location>
        <position position="308"/>
    </location>
    <ligand>
        <name>Mg(2+)</name>
        <dbReference type="ChEBI" id="CHEBI:18420"/>
    </ligand>
</feature>
<evidence type="ECO:0000256" key="15">
    <source>
        <dbReference type="PIRSR" id="PIRSR604439-4"/>
    </source>
</evidence>
<gene>
    <name evidence="19" type="ORF">BFL38_04490</name>
</gene>
<dbReference type="EC" id="1.1.1.42" evidence="17"/>
<feature type="site" description="Critical for catalysis" evidence="15">
    <location>
        <position position="218"/>
    </location>
</feature>
<dbReference type="GO" id="GO:0051287">
    <property type="term" value="F:NAD binding"/>
    <property type="evidence" value="ECO:0007669"/>
    <property type="project" value="InterPro"/>
</dbReference>
<dbReference type="NCBIfam" id="NF005425">
    <property type="entry name" value="PRK07006.1"/>
    <property type="match status" value="1"/>
</dbReference>
<sequence length="419" mass="46347">MSKLEMKNGKLIVPNQVTIPFIEGDGVGAEITPVSQMIVNEAVKKAYNGEKSIEWKEVLAGDKAQKELGTPLPDETINIFKEYLIGIKGPLTTPVGEGMRSLNVTLRQTLDLYVCLRPVRWFKCTSSPIKEPNKVNMVVFRENTEDIYAGIEWKTGTEEAKKFYNFLKNEMGVTKVRFPETSSFGVKPVSEEGSKRLIRSAIEYAIENKLPSVTLVHKGNIMKFTEGGFKKYGYELARKEFANETFTMEEYAEIKKEFGEDKAKAKLKEAKENGKIIIKDNITDAFLQNTLLKPEDFSVIATLNLNGDYISDQLAAMVGGIGIAPGGNINYKTGHAIFEATHGTAPDIAGKNKANPCSLILSSVMALEYLNMNKASELIINALERSFESGYATEDLASFMNDGVSLGTKEFGEKIVSLL</sequence>
<comment type="subunit">
    <text evidence="3">Homodimer.</text>
</comment>
<evidence type="ECO:0000256" key="7">
    <source>
        <dbReference type="ARBA" id="ARBA00022842"/>
    </source>
</evidence>
<dbReference type="PANTHER" id="PTHR43504:SF1">
    <property type="entry name" value="ISOCITRATE DEHYDROGENASE [NADP]"/>
    <property type="match status" value="1"/>
</dbReference>
<feature type="binding site" evidence="12">
    <location>
        <position position="103"/>
    </location>
    <ligand>
        <name>D-threo-isocitrate</name>
        <dbReference type="ChEBI" id="CHEBI:15562"/>
    </ligand>
</feature>
<evidence type="ECO:0000256" key="9">
    <source>
        <dbReference type="ARBA" id="ARBA00023002"/>
    </source>
</evidence>
<keyword evidence="4 17" id="KW-0329">Glyoxylate bypass</keyword>
<dbReference type="RefSeq" id="WP_069727296.1">
    <property type="nucleotide sequence ID" value="NZ_MDCO01000012.1"/>
</dbReference>
<comment type="cofactor">
    <cofactor evidence="14">
        <name>Mg(2+)</name>
        <dbReference type="ChEBI" id="CHEBI:18420"/>
    </cofactor>
    <cofactor evidence="14">
        <name>Mn(2+)</name>
        <dbReference type="ChEBI" id="CHEBI:29035"/>
    </cofactor>
    <text evidence="14">Binds 1 Mg(2+) or Mn(2+) ion per subunit.</text>
</comment>
<keyword evidence="5 17" id="KW-0816">Tricarboxylic acid cycle</keyword>
<feature type="binding site" evidence="13">
    <location>
        <position position="355"/>
    </location>
    <ligand>
        <name>NADP(+)</name>
        <dbReference type="ChEBI" id="CHEBI:58349"/>
    </ligand>
</feature>
<evidence type="ECO:0000256" key="6">
    <source>
        <dbReference type="ARBA" id="ARBA00022723"/>
    </source>
</evidence>